<sequence length="83" mass="9081">MICPIVLSDRDVQTQLIAQLPHIAQHLPAPQEQRTTIITGDSSEGLLNPLVGFLTTLAHLSQDMFNRAPPTPDPTPGSETRDR</sequence>
<feature type="region of interest" description="Disordered" evidence="1">
    <location>
        <begin position="64"/>
        <end position="83"/>
    </location>
</feature>
<evidence type="ECO:0000256" key="1">
    <source>
        <dbReference type="SAM" id="MobiDB-lite"/>
    </source>
</evidence>
<comment type="caution">
    <text evidence="2">The sequence shown here is derived from an EMBL/GenBank/DDBJ whole genome shotgun (WGS) entry which is preliminary data.</text>
</comment>
<keyword evidence="3" id="KW-1185">Reference proteome</keyword>
<evidence type="ECO:0000313" key="3">
    <source>
        <dbReference type="Proteomes" id="UP000034681"/>
    </source>
</evidence>
<dbReference type="eggNOG" id="COG0330">
    <property type="taxonomic scope" value="Bacteria"/>
</dbReference>
<protein>
    <submittedName>
        <fullName evidence="2">Uncharacterized protein</fullName>
    </submittedName>
</protein>
<name>A0A0M2PY48_PROHO</name>
<dbReference type="STRING" id="317619.GCA_000332315_00098"/>
<reference evidence="2" key="1">
    <citation type="submission" date="2012-04" db="EMBL/GenBank/DDBJ databases">
        <authorList>
            <person name="Borisov I.G."/>
            <person name="Ivanikova N.V."/>
            <person name="Pinevich A.V."/>
        </authorList>
    </citation>
    <scope>NUCLEOTIDE SEQUENCE</scope>
    <source>
        <strain evidence="2">CALU 1027</strain>
    </source>
</reference>
<organism evidence="2 3">
    <name type="scientific">Prochlorothrix hollandica PCC 9006 = CALU 1027</name>
    <dbReference type="NCBI Taxonomy" id="317619"/>
    <lineage>
        <taxon>Bacteria</taxon>
        <taxon>Bacillati</taxon>
        <taxon>Cyanobacteriota</taxon>
        <taxon>Cyanophyceae</taxon>
        <taxon>Prochlorotrichales</taxon>
        <taxon>Prochlorotrichaceae</taxon>
        <taxon>Prochlorothrix</taxon>
    </lineage>
</organism>
<dbReference type="Proteomes" id="UP000034681">
    <property type="component" value="Unassembled WGS sequence"/>
</dbReference>
<proteinExistence type="predicted"/>
<accession>A0A0M2PY48</accession>
<evidence type="ECO:0000313" key="2">
    <source>
        <dbReference type="EMBL" id="KKI99603.1"/>
    </source>
</evidence>
<dbReference type="EMBL" id="AJTX02000004">
    <property type="protein sequence ID" value="KKI99603.1"/>
    <property type="molecule type" value="Genomic_DNA"/>
</dbReference>
<gene>
    <name evidence="2" type="ORF">PROH_06760</name>
</gene>
<dbReference type="AlphaFoldDB" id="A0A0M2PY48"/>